<dbReference type="EMBL" id="CAJJDN010000200">
    <property type="protein sequence ID" value="CAD8128921.1"/>
    <property type="molecule type" value="Genomic_DNA"/>
</dbReference>
<sequence>MSHSKKVIQKTNLYYNQEILRKLLQGIYFLEIIINDITMRVTGYFEKYNLEPSVVLVLHYHKVKKESYQKSEPNQTYELRNWSKQKFNVNITIQGILIISIKKYVYSKKRASFCCIDSFVQAMEGVSNQLIQI</sequence>
<dbReference type="AlphaFoldDB" id="A0A8S1RJZ8"/>
<protein>
    <submittedName>
        <fullName evidence="1">Uncharacterized protein</fullName>
    </submittedName>
</protein>
<gene>
    <name evidence="1" type="ORF">PSON_ATCC_30995.1.T2000012</name>
</gene>
<name>A0A8S1RJZ8_9CILI</name>
<dbReference type="Proteomes" id="UP000692954">
    <property type="component" value="Unassembled WGS sequence"/>
</dbReference>
<organism evidence="1 2">
    <name type="scientific">Paramecium sonneborni</name>
    <dbReference type="NCBI Taxonomy" id="65129"/>
    <lineage>
        <taxon>Eukaryota</taxon>
        <taxon>Sar</taxon>
        <taxon>Alveolata</taxon>
        <taxon>Ciliophora</taxon>
        <taxon>Intramacronucleata</taxon>
        <taxon>Oligohymenophorea</taxon>
        <taxon>Peniculida</taxon>
        <taxon>Parameciidae</taxon>
        <taxon>Paramecium</taxon>
    </lineage>
</organism>
<evidence type="ECO:0000313" key="1">
    <source>
        <dbReference type="EMBL" id="CAD8128921.1"/>
    </source>
</evidence>
<reference evidence="1" key="1">
    <citation type="submission" date="2021-01" db="EMBL/GenBank/DDBJ databases">
        <authorList>
            <consortium name="Genoscope - CEA"/>
            <person name="William W."/>
        </authorList>
    </citation>
    <scope>NUCLEOTIDE SEQUENCE</scope>
</reference>
<keyword evidence="2" id="KW-1185">Reference proteome</keyword>
<evidence type="ECO:0000313" key="2">
    <source>
        <dbReference type="Proteomes" id="UP000692954"/>
    </source>
</evidence>
<accession>A0A8S1RJZ8</accession>
<comment type="caution">
    <text evidence="1">The sequence shown here is derived from an EMBL/GenBank/DDBJ whole genome shotgun (WGS) entry which is preliminary data.</text>
</comment>
<proteinExistence type="predicted"/>